<dbReference type="InterPro" id="IPR050297">
    <property type="entry name" value="LipidA_mod_glycosyltrf_83"/>
</dbReference>
<feature type="transmembrane region" description="Helical" evidence="8">
    <location>
        <begin position="398"/>
        <end position="419"/>
    </location>
</feature>
<dbReference type="InterPro" id="IPR038731">
    <property type="entry name" value="RgtA/B/C-like"/>
</dbReference>
<feature type="transmembrane region" description="Helical" evidence="8">
    <location>
        <begin position="102"/>
        <end position="120"/>
    </location>
</feature>
<evidence type="ECO:0000256" key="7">
    <source>
        <dbReference type="ARBA" id="ARBA00023136"/>
    </source>
</evidence>
<feature type="transmembrane region" description="Helical" evidence="8">
    <location>
        <begin position="190"/>
        <end position="217"/>
    </location>
</feature>
<feature type="transmembrane region" description="Helical" evidence="8">
    <location>
        <begin position="152"/>
        <end position="170"/>
    </location>
</feature>
<feature type="transmembrane region" description="Helical" evidence="8">
    <location>
        <begin position="369"/>
        <end position="392"/>
    </location>
</feature>
<feature type="transmembrane region" description="Helical" evidence="8">
    <location>
        <begin position="18"/>
        <end position="38"/>
    </location>
</feature>
<gene>
    <name evidence="10" type="ORF">GCM10023209_05920</name>
</gene>
<accession>A0ABP9KVZ4</accession>
<keyword evidence="2" id="KW-1003">Cell membrane</keyword>
<evidence type="ECO:0000256" key="1">
    <source>
        <dbReference type="ARBA" id="ARBA00004651"/>
    </source>
</evidence>
<dbReference type="EMBL" id="BAABHW010000001">
    <property type="protein sequence ID" value="GAA5066885.1"/>
    <property type="molecule type" value="Genomic_DNA"/>
</dbReference>
<evidence type="ECO:0000256" key="8">
    <source>
        <dbReference type="SAM" id="Phobius"/>
    </source>
</evidence>
<feature type="transmembrane region" description="Helical" evidence="8">
    <location>
        <begin position="340"/>
        <end position="357"/>
    </location>
</feature>
<keyword evidence="3" id="KW-0328">Glycosyltransferase</keyword>
<evidence type="ECO:0000256" key="2">
    <source>
        <dbReference type="ARBA" id="ARBA00022475"/>
    </source>
</evidence>
<protein>
    <submittedName>
        <fullName evidence="10">Glycosyltransferase family 39 protein</fullName>
    </submittedName>
</protein>
<keyword evidence="5 8" id="KW-0812">Transmembrane</keyword>
<keyword evidence="6 8" id="KW-1133">Transmembrane helix</keyword>
<dbReference type="PANTHER" id="PTHR33908">
    <property type="entry name" value="MANNOSYLTRANSFERASE YKCB-RELATED"/>
    <property type="match status" value="1"/>
</dbReference>
<evidence type="ECO:0000256" key="5">
    <source>
        <dbReference type="ARBA" id="ARBA00022692"/>
    </source>
</evidence>
<dbReference type="Pfam" id="PF13231">
    <property type="entry name" value="PMT_2"/>
    <property type="match status" value="1"/>
</dbReference>
<evidence type="ECO:0000313" key="11">
    <source>
        <dbReference type="Proteomes" id="UP001499910"/>
    </source>
</evidence>
<evidence type="ECO:0000313" key="10">
    <source>
        <dbReference type="EMBL" id="GAA5066885.1"/>
    </source>
</evidence>
<evidence type="ECO:0000256" key="3">
    <source>
        <dbReference type="ARBA" id="ARBA00022676"/>
    </source>
</evidence>
<feature type="transmembrane region" description="Helical" evidence="8">
    <location>
        <begin position="313"/>
        <end position="334"/>
    </location>
</feature>
<dbReference type="Proteomes" id="UP001499910">
    <property type="component" value="Unassembled WGS sequence"/>
</dbReference>
<feature type="domain" description="Glycosyltransferase RgtA/B/C/D-like" evidence="9">
    <location>
        <begin position="74"/>
        <end position="242"/>
    </location>
</feature>
<dbReference type="RefSeq" id="WP_259546761.1">
    <property type="nucleotide sequence ID" value="NZ_BAABHW010000001.1"/>
</dbReference>
<comment type="subcellular location">
    <subcellularLocation>
        <location evidence="1">Cell membrane</location>
        <topology evidence="1">Multi-pass membrane protein</topology>
    </subcellularLocation>
</comment>
<organism evidence="10 11">
    <name type="scientific">[Roseibacterium] beibuensis</name>
    <dbReference type="NCBI Taxonomy" id="1193142"/>
    <lineage>
        <taxon>Bacteria</taxon>
        <taxon>Pseudomonadati</taxon>
        <taxon>Pseudomonadota</taxon>
        <taxon>Alphaproteobacteria</taxon>
        <taxon>Rhodobacterales</taxon>
        <taxon>Roseobacteraceae</taxon>
        <taxon>Roseicyclus</taxon>
    </lineage>
</organism>
<keyword evidence="11" id="KW-1185">Reference proteome</keyword>
<evidence type="ECO:0000259" key="9">
    <source>
        <dbReference type="Pfam" id="PF13231"/>
    </source>
</evidence>
<name>A0ABP9KVZ4_9RHOB</name>
<feature type="transmembrane region" description="Helical" evidence="8">
    <location>
        <begin position="280"/>
        <end position="301"/>
    </location>
</feature>
<evidence type="ECO:0000256" key="6">
    <source>
        <dbReference type="ARBA" id="ARBA00022989"/>
    </source>
</evidence>
<feature type="transmembrane region" description="Helical" evidence="8">
    <location>
        <begin position="426"/>
        <end position="449"/>
    </location>
</feature>
<keyword evidence="4" id="KW-0808">Transferase</keyword>
<dbReference type="PANTHER" id="PTHR33908:SF3">
    <property type="entry name" value="UNDECAPRENYL PHOSPHATE-ALPHA-4-AMINO-4-DEOXY-L-ARABINOSE ARABINOSYL TRANSFERASE"/>
    <property type="match status" value="1"/>
</dbReference>
<evidence type="ECO:0000256" key="4">
    <source>
        <dbReference type="ARBA" id="ARBA00022679"/>
    </source>
</evidence>
<reference evidence="11" key="1">
    <citation type="journal article" date="2019" name="Int. J. Syst. Evol. Microbiol.">
        <title>The Global Catalogue of Microorganisms (GCM) 10K type strain sequencing project: providing services to taxonomists for standard genome sequencing and annotation.</title>
        <authorList>
            <consortium name="The Broad Institute Genomics Platform"/>
            <consortium name="The Broad Institute Genome Sequencing Center for Infectious Disease"/>
            <person name="Wu L."/>
            <person name="Ma J."/>
        </authorList>
    </citation>
    <scope>NUCLEOTIDE SEQUENCE [LARGE SCALE GENOMIC DNA]</scope>
    <source>
        <strain evidence="11">JCM 18015</strain>
    </source>
</reference>
<feature type="transmembrane region" description="Helical" evidence="8">
    <location>
        <begin position="229"/>
        <end position="248"/>
    </location>
</feature>
<proteinExistence type="predicted"/>
<comment type="caution">
    <text evidence="10">The sequence shown here is derived from an EMBL/GenBank/DDBJ whole genome shotgun (WGS) entry which is preliminary data.</text>
</comment>
<keyword evidence="7 8" id="KW-0472">Membrane</keyword>
<sequence>MTSHDIPSARSTGLLTRLAPLAVLLLALFSFGVGLTELPVQDRDEARYAQASRQMAETGDWVDIRFQEDARHNKPAGVYWMQAAVLRATGQTGTTEIWVQRIPSYLSGALACLALIWAGSPLVGRRAAILSGVMLATVYMLHAEARTAKTDAALLLAIILAMGAMARAWLGADWLKQGRRWTVPAVFWTAMAAGLLIKGPMILLPVLGAAAWISISGRSLQWTKGLKPLPGLAWMLLLSLPWFVAIMIRTEGEFLMASVGGDLVEKITAEGEHSGFPPGVYLVTMWFTLWPWNILAPLAVVAGWKARKSRETAFLLGWLIPTWLVFEAISTKLIHYTLPTYPALMLLAAGPLVAMIDGTRRFAGWPAHLGAFGFTLGTVFFVAIAFGGPIAFGEGIDLLSVAGGLALGAAAFAGLIWLYRGQAKRALASLATAGVLMGWTMTAVTLPALHDYWITPRLADAMAQHECLVGPISLSGYAEASTVFQFGRDTLHQSPNQALAWLAEGENRAAWIDTRRLPDSMDMPPEGVADLTEIRGTNYTNGRRVQLRLYVSPGVPAPADPCAPVE</sequence>